<reference evidence="2 3" key="1">
    <citation type="journal article" date="2010" name="J. Bacteriol.">
        <title>Genome sequences of Oceanicola granulosus HTCC2516(T) and Oceanicola batsensis HTCC2597(TDelta).</title>
        <authorList>
            <person name="Thrash J.C."/>
            <person name="Cho J.C."/>
            <person name="Vergin K.L."/>
            <person name="Giovannoni S.J."/>
        </authorList>
    </citation>
    <scope>NUCLEOTIDE SEQUENCE [LARGE SCALE GENOMIC DNA]</scope>
    <source>
        <strain evidence="3">ATCC BAA-861 / DSM 15982 / KCTC 12143 / HTCC2516</strain>
    </source>
</reference>
<dbReference type="Gene3D" id="1.10.10.1320">
    <property type="entry name" value="Anti-sigma factor, zinc-finger domain"/>
    <property type="match status" value="1"/>
</dbReference>
<gene>
    <name evidence="2" type="ORF">OG2516_10306</name>
</gene>
<keyword evidence="3" id="KW-1185">Reference proteome</keyword>
<dbReference type="InterPro" id="IPR025979">
    <property type="entry name" value="ChrR-like_cupin_dom"/>
</dbReference>
<dbReference type="RefSeq" id="WP_007255581.1">
    <property type="nucleotide sequence ID" value="NZ_CH724107.1"/>
</dbReference>
<comment type="caution">
    <text evidence="2">The sequence shown here is derived from an EMBL/GenBank/DDBJ whole genome shotgun (WGS) entry which is preliminary data.</text>
</comment>
<proteinExistence type="predicted"/>
<feature type="domain" description="ChrR-like cupin" evidence="1">
    <location>
        <begin position="107"/>
        <end position="197"/>
    </location>
</feature>
<dbReference type="NCBIfam" id="TIGR02451">
    <property type="entry name" value="anti_sig_ChrR"/>
    <property type="match status" value="1"/>
</dbReference>
<dbReference type="CDD" id="cd20301">
    <property type="entry name" value="cupin_ChrR"/>
    <property type="match status" value="1"/>
</dbReference>
<dbReference type="HOGENOM" id="CLU_090912_0_0_5"/>
<sequence>MPDPARINHHLTESLLLAYATGELPEAFSIAVAAHLSLCDECRARSMTFDVLGGALLETHAEVLSDGALAATLARVRSEGPAPTPRTPVPADVLPAPVRGYVGGGLDAVRWRPLGGGVKQAILYRDEHATARLLSIAAGAAVPDHGHAGTEITLVLAGAFSDGIGRFGPGDVELADEDVDHQPVADPGGDCICLAATDARLRFHSFVPRLAGQIFGI</sequence>
<dbReference type="InterPro" id="IPR011051">
    <property type="entry name" value="RmlC_Cupin_sf"/>
</dbReference>
<protein>
    <submittedName>
        <fullName evidence="2">Anti-sigma factor ChrR</fullName>
    </submittedName>
</protein>
<evidence type="ECO:0000313" key="3">
    <source>
        <dbReference type="Proteomes" id="UP000003635"/>
    </source>
</evidence>
<dbReference type="InterPro" id="IPR012807">
    <property type="entry name" value="Anti-sigma_ChrR"/>
</dbReference>
<dbReference type="Gene3D" id="2.60.120.10">
    <property type="entry name" value="Jelly Rolls"/>
    <property type="match status" value="1"/>
</dbReference>
<dbReference type="eggNOG" id="COG3806">
    <property type="taxonomic scope" value="Bacteria"/>
</dbReference>
<dbReference type="InterPro" id="IPR041916">
    <property type="entry name" value="Anti_sigma_zinc_sf"/>
</dbReference>
<organism evidence="2 3">
    <name type="scientific">Oceanicola granulosus (strain ATCC BAA-861 / DSM 15982 / KCTC 12143 / HTCC2516)</name>
    <dbReference type="NCBI Taxonomy" id="314256"/>
    <lineage>
        <taxon>Bacteria</taxon>
        <taxon>Pseudomonadati</taxon>
        <taxon>Pseudomonadota</taxon>
        <taxon>Alphaproteobacteria</taxon>
        <taxon>Rhodobacterales</taxon>
        <taxon>Roseobacteraceae</taxon>
        <taxon>Oceanicola</taxon>
    </lineage>
</organism>
<dbReference type="SUPFAM" id="SSF51182">
    <property type="entry name" value="RmlC-like cupins"/>
    <property type="match status" value="1"/>
</dbReference>
<accession>Q2CKE2</accession>
<dbReference type="OrthoDB" id="2988517at2"/>
<dbReference type="AlphaFoldDB" id="Q2CKE2"/>
<dbReference type="EMBL" id="AAOT01000001">
    <property type="protein sequence ID" value="EAR52847.1"/>
    <property type="molecule type" value="Genomic_DNA"/>
</dbReference>
<evidence type="ECO:0000259" key="1">
    <source>
        <dbReference type="Pfam" id="PF12973"/>
    </source>
</evidence>
<dbReference type="Proteomes" id="UP000003635">
    <property type="component" value="Unassembled WGS sequence"/>
</dbReference>
<dbReference type="STRING" id="314256.OG2516_10306"/>
<name>Q2CKE2_OCEGH</name>
<dbReference type="Pfam" id="PF12973">
    <property type="entry name" value="Cupin_7"/>
    <property type="match status" value="1"/>
</dbReference>
<evidence type="ECO:0000313" key="2">
    <source>
        <dbReference type="EMBL" id="EAR52847.1"/>
    </source>
</evidence>
<dbReference type="InterPro" id="IPR014710">
    <property type="entry name" value="RmlC-like_jellyroll"/>
</dbReference>